<gene>
    <name evidence="1" type="ORF">PPRIM_AZ9-3.1.T0060474</name>
</gene>
<organism evidence="1 2">
    <name type="scientific">Paramecium primaurelia</name>
    <dbReference type="NCBI Taxonomy" id="5886"/>
    <lineage>
        <taxon>Eukaryota</taxon>
        <taxon>Sar</taxon>
        <taxon>Alveolata</taxon>
        <taxon>Ciliophora</taxon>
        <taxon>Intramacronucleata</taxon>
        <taxon>Oligohymenophorea</taxon>
        <taxon>Peniculida</taxon>
        <taxon>Parameciidae</taxon>
        <taxon>Paramecium</taxon>
    </lineage>
</organism>
<evidence type="ECO:0000313" key="1">
    <source>
        <dbReference type="EMBL" id="CAD8044390.1"/>
    </source>
</evidence>
<dbReference type="EMBL" id="CAJJDM010000003">
    <property type="protein sequence ID" value="CAD8044390.1"/>
    <property type="molecule type" value="Genomic_DNA"/>
</dbReference>
<comment type="caution">
    <text evidence="1">The sequence shown here is derived from an EMBL/GenBank/DDBJ whole genome shotgun (WGS) entry which is preliminary data.</text>
</comment>
<reference evidence="1" key="1">
    <citation type="submission" date="2021-01" db="EMBL/GenBank/DDBJ databases">
        <authorList>
            <consortium name="Genoscope - CEA"/>
            <person name="William W."/>
        </authorList>
    </citation>
    <scope>NUCLEOTIDE SEQUENCE</scope>
</reference>
<evidence type="ECO:0000313" key="2">
    <source>
        <dbReference type="Proteomes" id="UP000688137"/>
    </source>
</evidence>
<name>A0A8S1JVA3_PARPR</name>
<protein>
    <submittedName>
        <fullName evidence="1">Uncharacterized protein</fullName>
    </submittedName>
</protein>
<accession>A0A8S1JVA3</accession>
<proteinExistence type="predicted"/>
<keyword evidence="2" id="KW-1185">Reference proteome</keyword>
<dbReference type="Proteomes" id="UP000688137">
    <property type="component" value="Unassembled WGS sequence"/>
</dbReference>
<dbReference type="AlphaFoldDB" id="A0A8S1JVA3"/>
<sequence>MMRLKSNLIWCCLQNQTKKQVIALLILYQSNRSSKCRLLQTIQINFMSQVVANKKQKKAELIIYFTQLINALQRFCRHMYES</sequence>